<reference evidence="2" key="1">
    <citation type="submission" date="2023-02" db="EMBL/GenBank/DDBJ databases">
        <title>Colletotrichum kahawae CIFC_Que2 genome sequencing and assembly.</title>
        <authorList>
            <person name="Baroncelli R."/>
        </authorList>
    </citation>
    <scope>NUCLEOTIDE SEQUENCE</scope>
    <source>
        <strain evidence="2">CIFC_Que2</strain>
    </source>
</reference>
<proteinExistence type="predicted"/>
<name>A0AAE0CZB2_COLKA</name>
<evidence type="ECO:0000313" key="3">
    <source>
        <dbReference type="Proteomes" id="UP001281614"/>
    </source>
</evidence>
<feature type="region of interest" description="Disordered" evidence="1">
    <location>
        <begin position="14"/>
        <end position="65"/>
    </location>
</feature>
<sequence length="65" mass="7284">MDFIQSVVAHLNDLNDESGRKPSQHLVFPPHWTARNGPITTDGPAWRPRSPKTQDSYPVRFVSAG</sequence>
<dbReference type="Proteomes" id="UP001281614">
    <property type="component" value="Unassembled WGS sequence"/>
</dbReference>
<evidence type="ECO:0000313" key="2">
    <source>
        <dbReference type="EMBL" id="KAK2731504.1"/>
    </source>
</evidence>
<evidence type="ECO:0000256" key="1">
    <source>
        <dbReference type="SAM" id="MobiDB-lite"/>
    </source>
</evidence>
<accession>A0AAE0CZB2</accession>
<comment type="caution">
    <text evidence="2">The sequence shown here is derived from an EMBL/GenBank/DDBJ whole genome shotgun (WGS) entry which is preliminary data.</text>
</comment>
<dbReference type="AlphaFoldDB" id="A0AAE0CZB2"/>
<protein>
    <submittedName>
        <fullName evidence="2">Uncharacterized protein</fullName>
    </submittedName>
</protein>
<gene>
    <name evidence="2" type="ORF">CKAH01_08924</name>
</gene>
<organism evidence="2 3">
    <name type="scientific">Colletotrichum kahawae</name>
    <name type="common">Coffee berry disease fungus</name>
    <dbReference type="NCBI Taxonomy" id="34407"/>
    <lineage>
        <taxon>Eukaryota</taxon>
        <taxon>Fungi</taxon>
        <taxon>Dikarya</taxon>
        <taxon>Ascomycota</taxon>
        <taxon>Pezizomycotina</taxon>
        <taxon>Sordariomycetes</taxon>
        <taxon>Hypocreomycetidae</taxon>
        <taxon>Glomerellales</taxon>
        <taxon>Glomerellaceae</taxon>
        <taxon>Colletotrichum</taxon>
        <taxon>Colletotrichum gloeosporioides species complex</taxon>
    </lineage>
</organism>
<dbReference type="EMBL" id="VYYT01000577">
    <property type="protein sequence ID" value="KAK2731504.1"/>
    <property type="molecule type" value="Genomic_DNA"/>
</dbReference>
<keyword evidence="3" id="KW-1185">Reference proteome</keyword>